<feature type="domain" description="Thioredoxin" evidence="1">
    <location>
        <begin position="35"/>
        <end position="168"/>
    </location>
</feature>
<name>A0ABS3JJV0_9BACT</name>
<reference evidence="2 3" key="1">
    <citation type="submission" date="2021-03" db="EMBL/GenBank/DDBJ databases">
        <title>Fibrella sp. HMF5405 genome sequencing and assembly.</title>
        <authorList>
            <person name="Kang H."/>
            <person name="Kim H."/>
            <person name="Bae S."/>
            <person name="Joh K."/>
        </authorList>
    </citation>
    <scope>NUCLEOTIDE SEQUENCE [LARGE SCALE GENOMIC DNA]</scope>
    <source>
        <strain evidence="2 3">HMF5405</strain>
    </source>
</reference>
<proteinExistence type="predicted"/>
<dbReference type="PROSITE" id="PS51352">
    <property type="entry name" value="THIOREDOXIN_2"/>
    <property type="match status" value="1"/>
</dbReference>
<dbReference type="InterPro" id="IPR000866">
    <property type="entry name" value="AhpC/TSA"/>
</dbReference>
<dbReference type="Gene3D" id="3.40.30.10">
    <property type="entry name" value="Glutaredoxin"/>
    <property type="match status" value="1"/>
</dbReference>
<gene>
    <name evidence="2" type="ORF">J2I46_13115</name>
</gene>
<evidence type="ECO:0000313" key="2">
    <source>
        <dbReference type="EMBL" id="MBO0949529.1"/>
    </source>
</evidence>
<dbReference type="SUPFAM" id="SSF52833">
    <property type="entry name" value="Thioredoxin-like"/>
    <property type="match status" value="1"/>
</dbReference>
<dbReference type="RefSeq" id="WP_207329483.1">
    <property type="nucleotide sequence ID" value="NZ_JAFMYW010000003.1"/>
</dbReference>
<dbReference type="Pfam" id="PF00578">
    <property type="entry name" value="AhpC-TSA"/>
    <property type="match status" value="1"/>
</dbReference>
<organism evidence="2 3">
    <name type="scientific">Fibrella forsythiae</name>
    <dbReference type="NCBI Taxonomy" id="2817061"/>
    <lineage>
        <taxon>Bacteria</taxon>
        <taxon>Pseudomonadati</taxon>
        <taxon>Bacteroidota</taxon>
        <taxon>Cytophagia</taxon>
        <taxon>Cytophagales</taxon>
        <taxon>Spirosomataceae</taxon>
        <taxon>Fibrella</taxon>
    </lineage>
</organism>
<protein>
    <submittedName>
        <fullName evidence="2">Redoxin domain-containing protein</fullName>
    </submittedName>
</protein>
<keyword evidence="3" id="KW-1185">Reference proteome</keyword>
<evidence type="ECO:0000259" key="1">
    <source>
        <dbReference type="PROSITE" id="PS51352"/>
    </source>
</evidence>
<dbReference type="Proteomes" id="UP000664628">
    <property type="component" value="Unassembled WGS sequence"/>
</dbReference>
<dbReference type="InterPro" id="IPR036249">
    <property type="entry name" value="Thioredoxin-like_sf"/>
</dbReference>
<dbReference type="EMBL" id="JAFMYW010000003">
    <property type="protein sequence ID" value="MBO0949529.1"/>
    <property type="molecule type" value="Genomic_DNA"/>
</dbReference>
<evidence type="ECO:0000313" key="3">
    <source>
        <dbReference type="Proteomes" id="UP000664628"/>
    </source>
</evidence>
<dbReference type="InterPro" id="IPR013766">
    <property type="entry name" value="Thioredoxin_domain"/>
</dbReference>
<sequence length="168" mass="18707">MRTYLKWAILMAFLCTLAYLVWGFTTKLERKKAIAKRTQTLPSCTVQGISGDTFTLTSAGKPTVLIYFEPDCEHCQREARELRNEYAALAEANLVLLSAAPVPALKTFVQTYQLASVPGLRMAHIDRQVAHDTFGFVSVPDVLIYHADGTLSHRFKGETSITAIAKRL</sequence>
<accession>A0ABS3JJV0</accession>
<comment type="caution">
    <text evidence="2">The sequence shown here is derived from an EMBL/GenBank/DDBJ whole genome shotgun (WGS) entry which is preliminary data.</text>
</comment>